<dbReference type="Proteomes" id="UP000477543">
    <property type="component" value="Unassembled WGS sequence"/>
</dbReference>
<protein>
    <submittedName>
        <fullName evidence="1">Uncharacterized protein</fullName>
    </submittedName>
</protein>
<dbReference type="RefSeq" id="WP_161447820.1">
    <property type="nucleotide sequence ID" value="NZ_WYDN01000003.1"/>
</dbReference>
<gene>
    <name evidence="1" type="ORF">GT020_04995</name>
</gene>
<accession>A0A6L9G855</accession>
<evidence type="ECO:0000313" key="2">
    <source>
        <dbReference type="Proteomes" id="UP000477543"/>
    </source>
</evidence>
<reference evidence="1 2" key="1">
    <citation type="submission" date="2020-01" db="EMBL/GenBank/DDBJ databases">
        <title>Glutamicibacter soli M275.</title>
        <authorList>
            <person name="Meng X."/>
        </authorList>
    </citation>
    <scope>NUCLEOTIDE SEQUENCE [LARGE SCALE GENOMIC DNA]</scope>
    <source>
        <strain evidence="1 2">M275</strain>
    </source>
</reference>
<dbReference type="InterPro" id="IPR015422">
    <property type="entry name" value="PyrdxlP-dep_Trfase_small"/>
</dbReference>
<name>A0A6L9G855_9MICC</name>
<sequence>MDASALDRGERTAEFFLNQACVALVEGAQCGEGSAGFVRMNFALPLPILVEAIKRMGQAASKAGGL</sequence>
<dbReference type="InterPro" id="IPR015424">
    <property type="entry name" value="PyrdxlP-dep_Trfase"/>
</dbReference>
<dbReference type="AlphaFoldDB" id="A0A6L9G855"/>
<dbReference type="Gene3D" id="3.90.1150.10">
    <property type="entry name" value="Aspartate Aminotransferase, domain 1"/>
    <property type="match status" value="1"/>
</dbReference>
<evidence type="ECO:0000313" key="1">
    <source>
        <dbReference type="EMBL" id="NAZ15426.1"/>
    </source>
</evidence>
<organism evidence="1 2">
    <name type="scientific">Glutamicibacter soli</name>
    <dbReference type="NCBI Taxonomy" id="453836"/>
    <lineage>
        <taxon>Bacteria</taxon>
        <taxon>Bacillati</taxon>
        <taxon>Actinomycetota</taxon>
        <taxon>Actinomycetes</taxon>
        <taxon>Micrococcales</taxon>
        <taxon>Micrococcaceae</taxon>
        <taxon>Glutamicibacter</taxon>
    </lineage>
</organism>
<dbReference type="SUPFAM" id="SSF53383">
    <property type="entry name" value="PLP-dependent transferases"/>
    <property type="match status" value="1"/>
</dbReference>
<comment type="caution">
    <text evidence="1">The sequence shown here is derived from an EMBL/GenBank/DDBJ whole genome shotgun (WGS) entry which is preliminary data.</text>
</comment>
<dbReference type="EMBL" id="WYDN01000003">
    <property type="protein sequence ID" value="NAZ15426.1"/>
    <property type="molecule type" value="Genomic_DNA"/>
</dbReference>
<proteinExistence type="predicted"/>